<proteinExistence type="predicted"/>
<sequence>MTNPKRQHNKWLSLITIPIQMGLVIYLFHFLGVWLDKKYQLSFCEQAFTLLGVVVAMYYVIKQLNQINKNEDKSK</sequence>
<dbReference type="AlphaFoldDB" id="A0A365P5F5"/>
<dbReference type="RefSeq" id="WP_113987685.1">
    <property type="nucleotide sequence ID" value="NZ_QLST01000001.1"/>
</dbReference>
<keyword evidence="1" id="KW-0472">Membrane</keyword>
<evidence type="ECO:0000256" key="1">
    <source>
        <dbReference type="SAM" id="Phobius"/>
    </source>
</evidence>
<reference evidence="2 3" key="1">
    <citation type="submission" date="2018-06" db="EMBL/GenBank/DDBJ databases">
        <title>Flavobacterium tibetense sp. nov., isolated from a wetland YonghuCo on Tibetan Plateau.</title>
        <authorList>
            <person name="Xing P."/>
            <person name="Phurbu D."/>
            <person name="Lu H."/>
        </authorList>
    </citation>
    <scope>NUCLEOTIDE SEQUENCE [LARGE SCALE GENOMIC DNA]</scope>
    <source>
        <strain evidence="2 3">YH5</strain>
    </source>
</reference>
<keyword evidence="3" id="KW-1185">Reference proteome</keyword>
<evidence type="ECO:0000313" key="3">
    <source>
        <dbReference type="Proteomes" id="UP000253319"/>
    </source>
</evidence>
<name>A0A365P5F5_9FLAO</name>
<organism evidence="2 3">
    <name type="scientific">Flavobacterium tibetense</name>
    <dbReference type="NCBI Taxonomy" id="2233533"/>
    <lineage>
        <taxon>Bacteria</taxon>
        <taxon>Pseudomonadati</taxon>
        <taxon>Bacteroidota</taxon>
        <taxon>Flavobacteriia</taxon>
        <taxon>Flavobacteriales</taxon>
        <taxon>Flavobacteriaceae</taxon>
        <taxon>Flavobacterium</taxon>
    </lineage>
</organism>
<dbReference type="EMBL" id="QLST01000001">
    <property type="protein sequence ID" value="RBA29803.1"/>
    <property type="molecule type" value="Genomic_DNA"/>
</dbReference>
<accession>A0A365P5F5</accession>
<keyword evidence="1" id="KW-1133">Transmembrane helix</keyword>
<evidence type="ECO:0000313" key="2">
    <source>
        <dbReference type="EMBL" id="RBA29803.1"/>
    </source>
</evidence>
<feature type="transmembrane region" description="Helical" evidence="1">
    <location>
        <begin position="12"/>
        <end position="34"/>
    </location>
</feature>
<protein>
    <submittedName>
        <fullName evidence="2">F0F1-ATPase subunit</fullName>
    </submittedName>
</protein>
<keyword evidence="1" id="KW-0812">Transmembrane</keyword>
<feature type="transmembrane region" description="Helical" evidence="1">
    <location>
        <begin position="40"/>
        <end position="61"/>
    </location>
</feature>
<dbReference type="Pfam" id="PF09527">
    <property type="entry name" value="ATPase_gene1"/>
    <property type="match status" value="1"/>
</dbReference>
<dbReference type="InterPro" id="IPR032820">
    <property type="entry name" value="ATPase_put"/>
</dbReference>
<comment type="caution">
    <text evidence="2">The sequence shown here is derived from an EMBL/GenBank/DDBJ whole genome shotgun (WGS) entry which is preliminary data.</text>
</comment>
<dbReference type="Proteomes" id="UP000253319">
    <property type="component" value="Unassembled WGS sequence"/>
</dbReference>
<gene>
    <name evidence="2" type="ORF">DPN68_00820</name>
</gene>
<dbReference type="OrthoDB" id="9798708at2"/>